<dbReference type="InterPro" id="IPR016024">
    <property type="entry name" value="ARM-type_fold"/>
</dbReference>
<dbReference type="InterPro" id="IPR039852">
    <property type="entry name" value="CAND1/CAND2"/>
</dbReference>
<evidence type="ECO:0000256" key="3">
    <source>
        <dbReference type="ARBA" id="ARBA00022786"/>
    </source>
</evidence>
<evidence type="ECO:0000256" key="4">
    <source>
        <dbReference type="PROSITE-ProRule" id="PRU00834"/>
    </source>
</evidence>
<organism evidence="7 8">
    <name type="scientific">Ceraceosorus bombacis</name>
    <dbReference type="NCBI Taxonomy" id="401625"/>
    <lineage>
        <taxon>Eukaryota</taxon>
        <taxon>Fungi</taxon>
        <taxon>Dikarya</taxon>
        <taxon>Basidiomycota</taxon>
        <taxon>Ustilaginomycotina</taxon>
        <taxon>Exobasidiomycetes</taxon>
        <taxon>Ceraceosorales</taxon>
        <taxon>Ceraceosoraceae</taxon>
        <taxon>Ceraceosorus</taxon>
    </lineage>
</organism>
<dbReference type="SUPFAM" id="SSF48371">
    <property type="entry name" value="ARM repeat"/>
    <property type="match status" value="1"/>
</dbReference>
<dbReference type="Pfam" id="PF05180">
    <property type="entry name" value="zf-DNL"/>
    <property type="match status" value="1"/>
</dbReference>
<dbReference type="InterPro" id="IPR013932">
    <property type="entry name" value="TATA-bd_TIP120"/>
</dbReference>
<keyword evidence="4" id="KW-0863">Zinc-finger</keyword>
<comment type="similarity">
    <text evidence="1">Belongs to the CAND family.</text>
</comment>
<evidence type="ECO:0000256" key="5">
    <source>
        <dbReference type="SAM" id="MobiDB-lite"/>
    </source>
</evidence>
<dbReference type="InterPro" id="IPR007853">
    <property type="entry name" value="Znf_DNL-typ"/>
</dbReference>
<evidence type="ECO:0000313" key="7">
    <source>
        <dbReference type="EMBL" id="CEH14163.1"/>
    </source>
</evidence>
<sequence length="1747" mass="188508">MAASTRKLATFATGSTPRLVAARSVRVSSSSEPTLRPSRTSVNLACSGRDARGTASGPRRLLQTHSPSAAPLLPLTFAPSNVHKDDPPFFTSPQHSPAGPISPEEYRLRLGRALDLLRATLPDLLRIGIADYDHSSASQAERSAALGPVFSNNIQFRFLPSPEHDDEPGSAADAAAAAANLGFSGRGLYLASAHVLRHALSAIFAEGRVDLERIKLVDGSGKPCSAAMASLPAAVAQHESSSNATKQASTSKHAILARITYSGKLRVTGQPQSYTLRFRYEFDHLGQISLHVVERIEPAVGRKLWAGLTHAFMRLAGLAPPNPHPVPSHIVSRHPRTFLQRAAGSLRSPDERRMMHTSAPRLDVGGDSQYKVGQIERKLALSFTCTVPDCGHRSAHEFTARAYQKGIVIVECPGCKNRHLIADHLGWFKDSNEARTVEEMVRAHGGRVRTGTKASDGQGGTTIEIESDEGSGEGAGEGRKLRFSDMSSRSSQGIAALLDKSKSSDADFRYMALSDLITELKRDAFLQMDSTLESKTVTTTLDLMKDKNAEVKNMAVRCLGVLTSRVKPAQIQIIVDRLVEYISAKEEEQRDIAALGLKTVLAELPADSETAAIAGSKLAPKLLHQIAEPSASQELLIDSTELLGDLFTRLPSIAASDATLQQRALQVLVTRLSHDRAAVRKRAVTALSALGAHSKSEVFTGIATAIITVLDTTQGLSKAQLTESKKTRVQLIGSLAKTCPKRIGRRLPELMPRVTAATQVDDDELREACLQCMESVLQQCPSESTPFVRGIIDEALKLLQHDPNYAGLDGDDGDMDVDEDETFDDDDEVLDEDYSDDDDLSWKARRASAKVLAAAITTRPEQLTDFASSIAPALVARFAEREEGVRLEILQTFKTLLRQLQLHDGTAQATEVLVQSPGALKRKRDAMETDESHALHPRSQLRKLEPAIAKAMSKEINSKSVSTRFACYALLRELVLVLQGGLDAHLSSLIEPTEKALKGTEYTAGSAANLRGEVLGFFRLVFQWHESRAFEASLPRVVPVVISAIEDKIQRDVVEAFAVVRQLAAVLRPDGSAPSGSSGKALEPLANAVLTRLSRADSDQEIRDRGIETIGDLVAKAGDDLADLRTAAFAQLLQGLQNELTRYSSVKAVGQVASRPGATGTQVESFVSAAINEVVPLLRKPNLALNLAAFDTLAALLRKSDGRLDGPRQQEIVREVTPIVGESADFNLLPVALAVVSLVVAHSNDSATQGVVDSELIPALLHSVRSPLMQGAPLEAVTSFLGTYTRANPQVAASTIQALLAARTTSKKADVAQNQTTTTIARCVGAVTRYAPEQASAVVQSARSALSSDQPSSRESELCFSLRLIGEVGRSKDLSGDASLLELITSFYVHQSDDVKAAAALTIGSLALANPETLLPSILQQISATSDSKRQLLALQSLRELITHADRGSLAGSLGRVWTPLLEQSQSTDEATRNIISECLARLTLTDPRAYLPQLHARIHDPNPGVRASSIAAIRYTLLEASATFDEQLASTLVDFLGLMQDESLEVRRHAVFALNSAAHNKPALISDQLVVLLPLLYKETFPRPELLRKVTMGPFIVTHDDGLDLRKTAYETMLTLLDTSFARISLPEYMDRVIAGLSDEDGIKVLCYLILIRLSDVARLQLSPYLDAIATPITSTLKLKPKDAASKQDIERAGEMQRSIFRALIALERVPAASHAAKFAALIKEAKAVPHGAYEAAASASRKTTA</sequence>
<dbReference type="GO" id="GO:0010265">
    <property type="term" value="P:SCF complex assembly"/>
    <property type="evidence" value="ECO:0007669"/>
    <property type="project" value="InterPro"/>
</dbReference>
<dbReference type="OrthoDB" id="6260732at2759"/>
<dbReference type="Pfam" id="PF25782">
    <property type="entry name" value="TPR_CAND1"/>
    <property type="match status" value="1"/>
</dbReference>
<proteinExistence type="inferred from homology"/>
<keyword evidence="4" id="KW-0479">Metal-binding</keyword>
<feature type="domain" description="DNL-type" evidence="6">
    <location>
        <begin position="374"/>
        <end position="479"/>
    </location>
</feature>
<reference evidence="7 8" key="1">
    <citation type="submission" date="2014-09" db="EMBL/GenBank/DDBJ databases">
        <authorList>
            <person name="Magalhaes I.L.F."/>
            <person name="Oliveira U."/>
            <person name="Santos F.R."/>
            <person name="Vidigal T.H.D.A."/>
            <person name="Brescovit A.D."/>
            <person name="Santos A.J."/>
        </authorList>
    </citation>
    <scope>NUCLEOTIDE SEQUENCE [LARGE SCALE GENOMIC DNA]</scope>
</reference>
<evidence type="ECO:0000256" key="1">
    <source>
        <dbReference type="ARBA" id="ARBA00007657"/>
    </source>
</evidence>
<keyword evidence="4" id="KW-0862">Zinc</keyword>
<dbReference type="EMBL" id="CCYA01000240">
    <property type="protein sequence ID" value="CEH14163.1"/>
    <property type="molecule type" value="Genomic_DNA"/>
</dbReference>
<feature type="region of interest" description="Disordered" evidence="5">
    <location>
        <begin position="444"/>
        <end position="480"/>
    </location>
</feature>
<dbReference type="PANTHER" id="PTHR12696">
    <property type="entry name" value="TIP120"/>
    <property type="match status" value="1"/>
</dbReference>
<accession>A0A0P1BE17</accession>
<dbReference type="STRING" id="401625.A0A0P1BE17"/>
<keyword evidence="8" id="KW-1185">Reference proteome</keyword>
<dbReference type="InterPro" id="IPR011989">
    <property type="entry name" value="ARM-like"/>
</dbReference>
<name>A0A0P1BE17_9BASI</name>
<keyword evidence="3" id="KW-0833">Ubl conjugation pathway</keyword>
<evidence type="ECO:0000256" key="2">
    <source>
        <dbReference type="ARBA" id="ARBA00022737"/>
    </source>
</evidence>
<dbReference type="Gene3D" id="1.25.10.10">
    <property type="entry name" value="Leucine-rich Repeat Variant"/>
    <property type="match status" value="1"/>
</dbReference>
<dbReference type="GO" id="GO:0008270">
    <property type="term" value="F:zinc ion binding"/>
    <property type="evidence" value="ECO:0007669"/>
    <property type="project" value="UniProtKB-KW"/>
</dbReference>
<evidence type="ECO:0000259" key="6">
    <source>
        <dbReference type="PROSITE" id="PS51501"/>
    </source>
</evidence>
<keyword evidence="2" id="KW-0677">Repeat</keyword>
<evidence type="ECO:0000313" key="8">
    <source>
        <dbReference type="Proteomes" id="UP000054845"/>
    </source>
</evidence>
<protein>
    <submittedName>
        <fullName evidence="7">TATA-binding protein-interacting protein</fullName>
    </submittedName>
</protein>
<dbReference type="Proteomes" id="UP000054845">
    <property type="component" value="Unassembled WGS sequence"/>
</dbReference>
<dbReference type="Pfam" id="PF08623">
    <property type="entry name" value="TIP120"/>
    <property type="match status" value="1"/>
</dbReference>
<dbReference type="PROSITE" id="PS51501">
    <property type="entry name" value="ZF_DNL"/>
    <property type="match status" value="1"/>
</dbReference>